<evidence type="ECO:0008006" key="4">
    <source>
        <dbReference type="Google" id="ProtNLM"/>
    </source>
</evidence>
<dbReference type="InterPro" id="IPR043519">
    <property type="entry name" value="NT_sf"/>
</dbReference>
<comment type="similarity">
    <text evidence="1">Belongs to the Iojap/RsfS family.</text>
</comment>
<name>A0A7S1CVZ4_9CHLO</name>
<dbReference type="NCBIfam" id="TIGR00090">
    <property type="entry name" value="rsfS_iojap_ybeB"/>
    <property type="match status" value="1"/>
</dbReference>
<evidence type="ECO:0000256" key="1">
    <source>
        <dbReference type="ARBA" id="ARBA00010574"/>
    </source>
</evidence>
<evidence type="ECO:0000256" key="2">
    <source>
        <dbReference type="SAM" id="MobiDB-lite"/>
    </source>
</evidence>
<sequence>MASQLCRQEFRSMPCNRLAACVGACRRAGPCMPLRYRNMKYNNNNSHGFIGVATTRHSVSCHAKGSNDAWEDGEDDDEDDSSMAVLEESDGMQPEASLPQQEVEEEDEEIRSFAVAMAKVAWDLKGEDLLLLHVAPVVYWTRYMMFVTVFSRPQLNAILGKIEKVAFEEHGMRPAASSSAKSSWELLDFGDVVIHVLTADEREYYDLESFYAAADEVVLPFEEEASQKNLDWRSKL</sequence>
<dbReference type="PANTHER" id="PTHR21043:SF2">
    <property type="entry name" value="PROTEIN IOJAP, CHLOROPLASTIC"/>
    <property type="match status" value="1"/>
</dbReference>
<dbReference type="HAMAP" id="MF_01477">
    <property type="entry name" value="Iojap_RsfS"/>
    <property type="match status" value="1"/>
</dbReference>
<dbReference type="GO" id="GO:0017148">
    <property type="term" value="P:negative regulation of translation"/>
    <property type="evidence" value="ECO:0007669"/>
    <property type="project" value="TreeGrafter"/>
</dbReference>
<dbReference type="SUPFAM" id="SSF81301">
    <property type="entry name" value="Nucleotidyltransferase"/>
    <property type="match status" value="1"/>
</dbReference>
<dbReference type="InterPro" id="IPR004394">
    <property type="entry name" value="Iojap/RsfS/C7orf30"/>
</dbReference>
<dbReference type="AlphaFoldDB" id="A0A7S1CVZ4"/>
<dbReference type="EMBL" id="HBFV01001369">
    <property type="protein sequence ID" value="CAD8928607.1"/>
    <property type="molecule type" value="Transcribed_RNA"/>
</dbReference>
<dbReference type="GO" id="GO:0043023">
    <property type="term" value="F:ribosomal large subunit binding"/>
    <property type="evidence" value="ECO:0007669"/>
    <property type="project" value="TreeGrafter"/>
</dbReference>
<protein>
    <recommendedName>
        <fullName evidence="4">Ribosome silencing factor</fullName>
    </recommendedName>
</protein>
<reference evidence="3" key="1">
    <citation type="submission" date="2021-01" db="EMBL/GenBank/DDBJ databases">
        <authorList>
            <person name="Corre E."/>
            <person name="Pelletier E."/>
            <person name="Niang G."/>
            <person name="Scheremetjew M."/>
            <person name="Finn R."/>
            <person name="Kale V."/>
            <person name="Holt S."/>
            <person name="Cochrane G."/>
            <person name="Meng A."/>
            <person name="Brown T."/>
            <person name="Cohen L."/>
        </authorList>
    </citation>
    <scope>NUCLEOTIDE SEQUENCE</scope>
    <source>
        <strain evidence="3">CCMP2329</strain>
    </source>
</reference>
<feature type="region of interest" description="Disordered" evidence="2">
    <location>
        <begin position="63"/>
        <end position="82"/>
    </location>
</feature>
<proteinExistence type="inferred from homology"/>
<accession>A0A7S1CVZ4</accession>
<feature type="compositionally biased region" description="Acidic residues" evidence="2">
    <location>
        <begin position="69"/>
        <end position="81"/>
    </location>
</feature>
<dbReference type="Pfam" id="PF02410">
    <property type="entry name" value="RsfS"/>
    <property type="match status" value="1"/>
</dbReference>
<dbReference type="PANTHER" id="PTHR21043">
    <property type="entry name" value="IOJAP SUPERFAMILY ORTHOLOG"/>
    <property type="match status" value="1"/>
</dbReference>
<gene>
    <name evidence="3" type="ORF">POKL1161_LOCUS960</name>
</gene>
<organism evidence="3">
    <name type="scientific">Picochlorum oklahomense</name>
    <dbReference type="NCBI Taxonomy" id="249345"/>
    <lineage>
        <taxon>Eukaryota</taxon>
        <taxon>Viridiplantae</taxon>
        <taxon>Chlorophyta</taxon>
        <taxon>core chlorophytes</taxon>
        <taxon>Trebouxiophyceae</taxon>
        <taxon>Trebouxiophyceae incertae sedis</taxon>
        <taxon>Picochlorum</taxon>
    </lineage>
</organism>
<dbReference type="GO" id="GO:0090071">
    <property type="term" value="P:negative regulation of ribosome biogenesis"/>
    <property type="evidence" value="ECO:0007669"/>
    <property type="project" value="TreeGrafter"/>
</dbReference>
<dbReference type="Gene3D" id="3.30.460.10">
    <property type="entry name" value="Beta Polymerase, domain 2"/>
    <property type="match status" value="1"/>
</dbReference>
<evidence type="ECO:0000313" key="3">
    <source>
        <dbReference type="EMBL" id="CAD8928607.1"/>
    </source>
</evidence>